<evidence type="ECO:0000259" key="2">
    <source>
        <dbReference type="Pfam" id="PF05257"/>
    </source>
</evidence>
<feature type="chain" id="PRO_5019282962" evidence="1">
    <location>
        <begin position="39"/>
        <end position="392"/>
    </location>
</feature>
<dbReference type="Proteomes" id="UP000283374">
    <property type="component" value="Unassembled WGS sequence"/>
</dbReference>
<gene>
    <name evidence="3" type="ORF">D1825_12820</name>
</gene>
<dbReference type="InterPro" id="IPR038765">
    <property type="entry name" value="Papain-like_cys_pep_sf"/>
</dbReference>
<comment type="caution">
    <text evidence="3">The sequence shown here is derived from an EMBL/GenBank/DDBJ whole genome shotgun (WGS) entry which is preliminary data.</text>
</comment>
<dbReference type="EMBL" id="QWKP01000209">
    <property type="protein sequence ID" value="RHA38896.1"/>
    <property type="molecule type" value="Genomic_DNA"/>
</dbReference>
<protein>
    <submittedName>
        <fullName evidence="3">CHAP domain-containing protein</fullName>
    </submittedName>
</protein>
<dbReference type="Gene3D" id="3.90.1720.10">
    <property type="entry name" value="endopeptidase domain like (from Nostoc punctiforme)"/>
    <property type="match status" value="1"/>
</dbReference>
<keyword evidence="1" id="KW-0732">Signal</keyword>
<dbReference type="GO" id="GO:0005975">
    <property type="term" value="P:carbohydrate metabolic process"/>
    <property type="evidence" value="ECO:0007669"/>
    <property type="project" value="UniProtKB-ARBA"/>
</dbReference>
<dbReference type="OrthoDB" id="5140323at2"/>
<evidence type="ECO:0000256" key="1">
    <source>
        <dbReference type="SAM" id="SignalP"/>
    </source>
</evidence>
<evidence type="ECO:0000313" key="4">
    <source>
        <dbReference type="Proteomes" id="UP000283374"/>
    </source>
</evidence>
<accession>A0A413RJU1</accession>
<reference evidence="3 4" key="1">
    <citation type="submission" date="2018-08" db="EMBL/GenBank/DDBJ databases">
        <title>Cellulomonas rhizosphaerae sp. nov., a novel actinomycete isolated from soil.</title>
        <authorList>
            <person name="Tian Y."/>
        </authorList>
    </citation>
    <scope>NUCLEOTIDE SEQUENCE [LARGE SCALE GENOMIC DNA]</scope>
    <source>
        <strain evidence="3 4">NEAU-TCZ24</strain>
    </source>
</reference>
<keyword evidence="4" id="KW-1185">Reference proteome</keyword>
<dbReference type="RefSeq" id="WP_118767805.1">
    <property type="nucleotide sequence ID" value="NZ_QWKP01000209.1"/>
</dbReference>
<dbReference type="AlphaFoldDB" id="A0A413RJU1"/>
<dbReference type="InterPro" id="IPR007921">
    <property type="entry name" value="CHAP_dom"/>
</dbReference>
<proteinExistence type="predicted"/>
<feature type="domain" description="Peptidase C51" evidence="2">
    <location>
        <begin position="281"/>
        <end position="362"/>
    </location>
</feature>
<organism evidence="3 4">
    <name type="scientific">Cellulomonas rhizosphaerae</name>
    <dbReference type="NCBI Taxonomy" id="2293719"/>
    <lineage>
        <taxon>Bacteria</taxon>
        <taxon>Bacillati</taxon>
        <taxon>Actinomycetota</taxon>
        <taxon>Actinomycetes</taxon>
        <taxon>Micrococcales</taxon>
        <taxon>Cellulomonadaceae</taxon>
        <taxon>Cellulomonas</taxon>
    </lineage>
</organism>
<dbReference type="InterPro" id="IPR013783">
    <property type="entry name" value="Ig-like_fold"/>
</dbReference>
<evidence type="ECO:0000313" key="3">
    <source>
        <dbReference type="EMBL" id="RHA38896.1"/>
    </source>
</evidence>
<sequence length="392" mass="41957">MDQKPGVSHQPWRTWPASVLVLALVLVTALAAATPASAASASASLRTSTDRALRGERIYVDGTVAVEGATTRSGIKVSLQRRSGSSWATLGTTSTSATGHFTLTDRPRTSATYRVLTKAKGSIRATHSASARVTVTIAGDRTLASRMSQVGRFMGARVGGPVARPGFITQKYTSGALIKVARAAGDRTWAVTGKMYTKWVALGGLTGRLRQPVTDVLCGLVELGCVQRFAGGSLYFNSARSTVYVFYGSGRWTEVAAAGKSQVGYKEPSWRTSKFNAWIGADNAWCGIFQSWTFEASGNKGLIPKRTTFSGLYKQAKAEMKVVKKPRAGDLAFMSWSSATTPTHVAFVTGVGKKTITTIEGNTTSGTGSLTRGVWQRTRPQAQVVFYVRPQY</sequence>
<dbReference type="SUPFAM" id="SSF54001">
    <property type="entry name" value="Cysteine proteinases"/>
    <property type="match status" value="1"/>
</dbReference>
<dbReference type="Pfam" id="PF05257">
    <property type="entry name" value="CHAP"/>
    <property type="match status" value="1"/>
</dbReference>
<name>A0A413RJU1_9CELL</name>
<feature type="signal peptide" evidence="1">
    <location>
        <begin position="1"/>
        <end position="38"/>
    </location>
</feature>
<dbReference type="Gene3D" id="2.60.40.10">
    <property type="entry name" value="Immunoglobulins"/>
    <property type="match status" value="1"/>
</dbReference>